<dbReference type="InterPro" id="IPR000432">
    <property type="entry name" value="DNA_mismatch_repair_MutS_C"/>
</dbReference>
<dbReference type="PANTHER" id="PTHR48466">
    <property type="entry name" value="OS10G0509000 PROTEIN-RELATED"/>
    <property type="match status" value="1"/>
</dbReference>
<evidence type="ECO:0000256" key="8">
    <source>
        <dbReference type="SAM" id="MobiDB-lite"/>
    </source>
</evidence>
<dbReference type="InterPro" id="IPR036063">
    <property type="entry name" value="Smr_dom_sf"/>
</dbReference>
<evidence type="ECO:0000313" key="11">
    <source>
        <dbReference type="Proteomes" id="UP001465755"/>
    </source>
</evidence>
<dbReference type="GO" id="GO:0016887">
    <property type="term" value="F:ATP hydrolysis activity"/>
    <property type="evidence" value="ECO:0007669"/>
    <property type="project" value="InterPro"/>
</dbReference>
<dbReference type="GO" id="GO:0019843">
    <property type="term" value="F:rRNA binding"/>
    <property type="evidence" value="ECO:0007669"/>
    <property type="project" value="UniProtKB-KW"/>
</dbReference>
<keyword evidence="4" id="KW-0067">ATP-binding</keyword>
<dbReference type="EMBL" id="JALJOQ010000021">
    <property type="protein sequence ID" value="KAK9809345.1"/>
    <property type="molecule type" value="Genomic_DNA"/>
</dbReference>
<keyword evidence="5" id="KW-0694">RNA-binding</keyword>
<evidence type="ECO:0000313" key="10">
    <source>
        <dbReference type="EMBL" id="KAK9809345.1"/>
    </source>
</evidence>
<protein>
    <recommendedName>
        <fullName evidence="9">Smr domain-containing protein</fullName>
    </recommendedName>
</protein>
<dbReference type="GO" id="GO:0030983">
    <property type="term" value="F:mismatched DNA binding"/>
    <property type="evidence" value="ECO:0007669"/>
    <property type="project" value="InterPro"/>
</dbReference>
<dbReference type="AlphaFoldDB" id="A0AAW1PLQ0"/>
<feature type="region of interest" description="Disordered" evidence="8">
    <location>
        <begin position="683"/>
        <end position="702"/>
    </location>
</feature>
<evidence type="ECO:0000256" key="6">
    <source>
        <dbReference type="ARBA" id="ARBA00023125"/>
    </source>
</evidence>
<dbReference type="GO" id="GO:0140664">
    <property type="term" value="F:ATP-dependent DNA damage sensor activity"/>
    <property type="evidence" value="ECO:0007669"/>
    <property type="project" value="InterPro"/>
</dbReference>
<dbReference type="GO" id="GO:0005524">
    <property type="term" value="F:ATP binding"/>
    <property type="evidence" value="ECO:0007669"/>
    <property type="project" value="UniProtKB-KW"/>
</dbReference>
<feature type="coiled-coil region" evidence="7">
    <location>
        <begin position="230"/>
        <end position="264"/>
    </location>
</feature>
<name>A0AAW1PLQ0_9CHLO</name>
<dbReference type="Proteomes" id="UP001465755">
    <property type="component" value="Unassembled WGS sequence"/>
</dbReference>
<organism evidence="10 11">
    <name type="scientific">Symbiochloris irregularis</name>
    <dbReference type="NCBI Taxonomy" id="706552"/>
    <lineage>
        <taxon>Eukaryota</taxon>
        <taxon>Viridiplantae</taxon>
        <taxon>Chlorophyta</taxon>
        <taxon>core chlorophytes</taxon>
        <taxon>Trebouxiophyceae</taxon>
        <taxon>Trebouxiales</taxon>
        <taxon>Trebouxiaceae</taxon>
        <taxon>Symbiochloris</taxon>
    </lineage>
</organism>
<evidence type="ECO:0000256" key="1">
    <source>
        <dbReference type="ARBA" id="ARBA00022730"/>
    </source>
</evidence>
<dbReference type="GO" id="GO:0004519">
    <property type="term" value="F:endonuclease activity"/>
    <property type="evidence" value="ECO:0007669"/>
    <property type="project" value="InterPro"/>
</dbReference>
<dbReference type="GO" id="GO:0045910">
    <property type="term" value="P:negative regulation of DNA recombination"/>
    <property type="evidence" value="ECO:0007669"/>
    <property type="project" value="InterPro"/>
</dbReference>
<evidence type="ECO:0000256" key="5">
    <source>
        <dbReference type="ARBA" id="ARBA00022884"/>
    </source>
</evidence>
<keyword evidence="7" id="KW-0175">Coiled coil</keyword>
<accession>A0AAW1PLQ0</accession>
<dbReference type="InterPro" id="IPR002625">
    <property type="entry name" value="Smr_dom"/>
</dbReference>
<evidence type="ECO:0000256" key="7">
    <source>
        <dbReference type="SAM" id="Coils"/>
    </source>
</evidence>
<dbReference type="Gene3D" id="3.30.1370.110">
    <property type="match status" value="1"/>
</dbReference>
<dbReference type="PIRSF" id="PIRSF005814">
    <property type="entry name" value="MutS_YshD"/>
    <property type="match status" value="1"/>
</dbReference>
<dbReference type="PANTHER" id="PTHR48466:SF2">
    <property type="entry name" value="OS10G0509000 PROTEIN"/>
    <property type="match status" value="1"/>
</dbReference>
<keyword evidence="1" id="KW-0699">rRNA-binding</keyword>
<keyword evidence="3" id="KW-0378">Hydrolase</keyword>
<dbReference type="SMART" id="SM00534">
    <property type="entry name" value="MUTSac"/>
    <property type="match status" value="1"/>
</dbReference>
<feature type="domain" description="Smr" evidence="9">
    <location>
        <begin position="792"/>
        <end position="867"/>
    </location>
</feature>
<keyword evidence="2" id="KW-0547">Nucleotide-binding</keyword>
<dbReference type="PROSITE" id="PS00486">
    <property type="entry name" value="DNA_MISMATCH_REPAIR_2"/>
    <property type="match status" value="1"/>
</dbReference>
<feature type="region of interest" description="Disordered" evidence="8">
    <location>
        <begin position="848"/>
        <end position="868"/>
    </location>
</feature>
<evidence type="ECO:0000256" key="3">
    <source>
        <dbReference type="ARBA" id="ARBA00022801"/>
    </source>
</evidence>
<dbReference type="InterPro" id="IPR005747">
    <property type="entry name" value="MutS2"/>
</dbReference>
<evidence type="ECO:0000259" key="9">
    <source>
        <dbReference type="PROSITE" id="PS50828"/>
    </source>
</evidence>
<gene>
    <name evidence="10" type="ORF">WJX73_007359</name>
</gene>
<evidence type="ECO:0000256" key="4">
    <source>
        <dbReference type="ARBA" id="ARBA00022840"/>
    </source>
</evidence>
<dbReference type="Pfam" id="PF00488">
    <property type="entry name" value="MutS_V"/>
    <property type="match status" value="1"/>
</dbReference>
<dbReference type="SUPFAM" id="SSF48334">
    <property type="entry name" value="DNA repair protein MutS, domain III"/>
    <property type="match status" value="1"/>
</dbReference>
<comment type="caution">
    <text evidence="10">The sequence shown here is derived from an EMBL/GenBank/DDBJ whole genome shotgun (WGS) entry which is preliminary data.</text>
</comment>
<keyword evidence="6" id="KW-0238">DNA-binding</keyword>
<dbReference type="InterPro" id="IPR036187">
    <property type="entry name" value="DNA_mismatch_repair_MutS_sf"/>
</dbReference>
<dbReference type="GO" id="GO:0006298">
    <property type="term" value="P:mismatch repair"/>
    <property type="evidence" value="ECO:0007669"/>
    <property type="project" value="InterPro"/>
</dbReference>
<dbReference type="PROSITE" id="PS50828">
    <property type="entry name" value="SMR"/>
    <property type="match status" value="1"/>
</dbReference>
<reference evidence="10 11" key="1">
    <citation type="journal article" date="2024" name="Nat. Commun.">
        <title>Phylogenomics reveals the evolutionary origins of lichenization in chlorophyte algae.</title>
        <authorList>
            <person name="Puginier C."/>
            <person name="Libourel C."/>
            <person name="Otte J."/>
            <person name="Skaloud P."/>
            <person name="Haon M."/>
            <person name="Grisel S."/>
            <person name="Petersen M."/>
            <person name="Berrin J.G."/>
            <person name="Delaux P.M."/>
            <person name="Dal Grande F."/>
            <person name="Keller J."/>
        </authorList>
    </citation>
    <scope>NUCLEOTIDE SEQUENCE [LARGE SCALE GENOMIC DNA]</scope>
    <source>
        <strain evidence="10 11">SAG 2036</strain>
    </source>
</reference>
<feature type="coiled-coil region" evidence="7">
    <location>
        <begin position="593"/>
        <end position="634"/>
    </location>
</feature>
<dbReference type="InterPro" id="IPR027417">
    <property type="entry name" value="P-loop_NTPase"/>
</dbReference>
<dbReference type="Pfam" id="PF01713">
    <property type="entry name" value="Smr"/>
    <property type="match status" value="1"/>
</dbReference>
<evidence type="ECO:0000256" key="2">
    <source>
        <dbReference type="ARBA" id="ARBA00022741"/>
    </source>
</evidence>
<dbReference type="Gene3D" id="3.40.50.300">
    <property type="entry name" value="P-loop containing nucleotide triphosphate hydrolases"/>
    <property type="match status" value="1"/>
</dbReference>
<keyword evidence="11" id="KW-1185">Reference proteome</keyword>
<feature type="region of interest" description="Disordered" evidence="8">
    <location>
        <begin position="744"/>
        <end position="784"/>
    </location>
</feature>
<sequence length="868" mass="92846">MPLNAFRNEHPLAVNQRLPDCPRHSPRNWLQTPNAFLPALSTRTRRDAVALLDRRAGAEWKRAAVSAEADSKQRVQRPASEASAAAPESTQVYLESLDLLEWPAVCRQVAAFTRCPTAAEVLLSSGLPLGKSQAESEEMLLQTAESQKLGLNVERIEDVRSWISAAVQEEETLSCGQLNAIAYLLQVGRKLKVHIQDQGGDSKYPALIRLAEGLKDTGANLNSSIRQAVQEQENALLDRASQALGRLRAERAQNLANLRQLANEWARDLHAKGISERSQVVIRRNRLCVPVRSARQGEVPKGSMRLGASTSGATLYLEPAPLVALNNAEARLADAVEAEEGRVLQYLTKTVAKHARVIGKVLTTLTSLDIVAARARHAEWLTAVPGGVRVAAVTGPNTGGKTAALKTLGLMALMAKAGLFLPLQWFGAVLADVGDSQDLQQSLSTFSGHVKRLGRILSAADRSSLVLLDEVGSGTDPNEGAALAEAVLSTLAERAGFTFATTHHASLNALAGRDERFTNASVEFNQHTLQPTYRLVWGTAGASHALAIAEGLKFDRNVIAEAHRIVEADGAAVQIGHSGKHAQAMQGSIKEDLATMQDRAAGAAESRQRAQRRLDQLQSEAQTLEEDAQSVQGKEAERKIASAVQQATKRLQTILHECKSGAITPQEARTRIAAVQAEARSAGDEAQQRLRSGMAGEQDADWVPAKGASIQIPSMGGALGQVQEVLGGGRLSVSVGQLSMQLGKDEVLPVQRREKKKPKAPKPAQTSKASKSESSKSEAGAPVAVQTSRNTVNVLGMRGDEAVEAFEDALAGLEPGLALFVVHGVGSGKLKARLLEVMKKHPMVERFEKEKGAEGASNSGCTVVFPRG</sequence>
<dbReference type="InterPro" id="IPR045076">
    <property type="entry name" value="MutS"/>
</dbReference>
<proteinExistence type="predicted"/>
<dbReference type="SUPFAM" id="SSF52540">
    <property type="entry name" value="P-loop containing nucleoside triphosphate hydrolases"/>
    <property type="match status" value="1"/>
</dbReference>